<dbReference type="AlphaFoldDB" id="A0AAN6SEU1"/>
<dbReference type="Proteomes" id="UP001303222">
    <property type="component" value="Unassembled WGS sequence"/>
</dbReference>
<organism evidence="1 2">
    <name type="scientific">Pseudoneurospora amorphoporcata</name>
    <dbReference type="NCBI Taxonomy" id="241081"/>
    <lineage>
        <taxon>Eukaryota</taxon>
        <taxon>Fungi</taxon>
        <taxon>Dikarya</taxon>
        <taxon>Ascomycota</taxon>
        <taxon>Pezizomycotina</taxon>
        <taxon>Sordariomycetes</taxon>
        <taxon>Sordariomycetidae</taxon>
        <taxon>Sordariales</taxon>
        <taxon>Sordariaceae</taxon>
        <taxon>Pseudoneurospora</taxon>
    </lineage>
</organism>
<protein>
    <submittedName>
        <fullName evidence="1">Uncharacterized protein</fullName>
    </submittedName>
</protein>
<comment type="caution">
    <text evidence="1">The sequence shown here is derived from an EMBL/GenBank/DDBJ whole genome shotgun (WGS) entry which is preliminary data.</text>
</comment>
<keyword evidence="2" id="KW-1185">Reference proteome</keyword>
<gene>
    <name evidence="1" type="ORF">QBC32DRAFT_376331</name>
</gene>
<accession>A0AAN6SEU1</accession>
<evidence type="ECO:0000313" key="1">
    <source>
        <dbReference type="EMBL" id="KAK3950391.1"/>
    </source>
</evidence>
<evidence type="ECO:0000313" key="2">
    <source>
        <dbReference type="Proteomes" id="UP001303222"/>
    </source>
</evidence>
<reference evidence="1" key="1">
    <citation type="journal article" date="2023" name="Mol. Phylogenet. Evol.">
        <title>Genome-scale phylogeny and comparative genomics of the fungal order Sordariales.</title>
        <authorList>
            <person name="Hensen N."/>
            <person name="Bonometti L."/>
            <person name="Westerberg I."/>
            <person name="Brannstrom I.O."/>
            <person name="Guillou S."/>
            <person name="Cros-Aarteil S."/>
            <person name="Calhoun S."/>
            <person name="Haridas S."/>
            <person name="Kuo A."/>
            <person name="Mondo S."/>
            <person name="Pangilinan J."/>
            <person name="Riley R."/>
            <person name="LaButti K."/>
            <person name="Andreopoulos B."/>
            <person name="Lipzen A."/>
            <person name="Chen C."/>
            <person name="Yan M."/>
            <person name="Daum C."/>
            <person name="Ng V."/>
            <person name="Clum A."/>
            <person name="Steindorff A."/>
            <person name="Ohm R.A."/>
            <person name="Martin F."/>
            <person name="Silar P."/>
            <person name="Natvig D.O."/>
            <person name="Lalanne C."/>
            <person name="Gautier V."/>
            <person name="Ament-Velasquez S.L."/>
            <person name="Kruys A."/>
            <person name="Hutchinson M.I."/>
            <person name="Powell A.J."/>
            <person name="Barry K."/>
            <person name="Miller A.N."/>
            <person name="Grigoriev I.V."/>
            <person name="Debuchy R."/>
            <person name="Gladieux P."/>
            <person name="Hiltunen Thoren M."/>
            <person name="Johannesson H."/>
        </authorList>
    </citation>
    <scope>NUCLEOTIDE SEQUENCE</scope>
    <source>
        <strain evidence="1">CBS 626.80</strain>
    </source>
</reference>
<proteinExistence type="predicted"/>
<dbReference type="EMBL" id="MU859179">
    <property type="protein sequence ID" value="KAK3950391.1"/>
    <property type="molecule type" value="Genomic_DNA"/>
</dbReference>
<reference evidence="1" key="2">
    <citation type="submission" date="2023-06" db="EMBL/GenBank/DDBJ databases">
        <authorList>
            <consortium name="Lawrence Berkeley National Laboratory"/>
            <person name="Mondo S.J."/>
            <person name="Hensen N."/>
            <person name="Bonometti L."/>
            <person name="Westerberg I."/>
            <person name="Brannstrom I.O."/>
            <person name="Guillou S."/>
            <person name="Cros-Aarteil S."/>
            <person name="Calhoun S."/>
            <person name="Haridas S."/>
            <person name="Kuo A."/>
            <person name="Pangilinan J."/>
            <person name="Riley R."/>
            <person name="Labutti K."/>
            <person name="Andreopoulos B."/>
            <person name="Lipzen A."/>
            <person name="Chen C."/>
            <person name="Yanf M."/>
            <person name="Daum C."/>
            <person name="Ng V."/>
            <person name="Clum A."/>
            <person name="Steindorff A."/>
            <person name="Ohm R."/>
            <person name="Martin F."/>
            <person name="Silar P."/>
            <person name="Natvig D."/>
            <person name="Lalanne C."/>
            <person name="Gautier V."/>
            <person name="Ament-Velasquez S.L."/>
            <person name="Kruys A."/>
            <person name="Hutchinson M.I."/>
            <person name="Powell A.J."/>
            <person name="Barry K."/>
            <person name="Miller A.N."/>
            <person name="Grigoriev I.V."/>
            <person name="Debuchy R."/>
            <person name="Gladieux P."/>
            <person name="Thoren M.H."/>
            <person name="Johannesson H."/>
        </authorList>
    </citation>
    <scope>NUCLEOTIDE SEQUENCE</scope>
    <source>
        <strain evidence="1">CBS 626.80</strain>
    </source>
</reference>
<name>A0AAN6SEU1_9PEZI</name>
<sequence length="244" mass="26735">MTRPVDDQWLEWHSPSLAGVDHLTFPKPSFSTDGDIDMTTHFDSTSTTDIRNESRFACHPSRPRFGPPRRRPRNVAEPIRLAWPPRAPAALSVAASDSSPYPDHMLCGSAVGCEVGSEHVKFTGVTFSASMGIDRWIGGGFRHSLYDFPGMLGGSDNLCSSLRRNHLRSLRESPIGSTRENVALWKAVPSTSYKVRKAINNGCSVKPYGPIYTITSPIANANYMQTTSLIRCRKAGSPARAGET</sequence>